<gene>
    <name evidence="2" type="ORF">AVT10_16670</name>
</gene>
<accession>A0ABR5YB59</accession>
<dbReference type="Proteomes" id="UP000076609">
    <property type="component" value="Unassembled WGS sequence"/>
</dbReference>
<dbReference type="InterPro" id="IPR058575">
    <property type="entry name" value="NTP_transf_8_dom"/>
</dbReference>
<reference evidence="3" key="1">
    <citation type="submission" date="2016-01" db="EMBL/GenBank/DDBJ databases">
        <title>Draft genome of Chromobacterium sp. F49.</title>
        <authorList>
            <person name="Hong K.W."/>
        </authorList>
    </citation>
    <scope>NUCLEOTIDE SEQUENCE [LARGE SCALE GENOMIC DNA]</scope>
    <source>
        <strain evidence="3">CN3</strain>
    </source>
</reference>
<proteinExistence type="predicted"/>
<name>A0ABR5YB59_9SPHN</name>
<protein>
    <recommendedName>
        <fullName evidence="1">Nucleotidyltransferase-like domain-containing protein</fullName>
    </recommendedName>
</protein>
<dbReference type="Pfam" id="PF12281">
    <property type="entry name" value="NTP_transf_8"/>
    <property type="match status" value="1"/>
</dbReference>
<evidence type="ECO:0000313" key="3">
    <source>
        <dbReference type="Proteomes" id="UP000076609"/>
    </source>
</evidence>
<comment type="caution">
    <text evidence="2">The sequence shown here is derived from an EMBL/GenBank/DDBJ whole genome shotgun (WGS) entry which is preliminary data.</text>
</comment>
<organism evidence="2 3">
    <name type="scientific">Sphingomonas hankookensis</name>
    <dbReference type="NCBI Taxonomy" id="563996"/>
    <lineage>
        <taxon>Bacteria</taxon>
        <taxon>Pseudomonadati</taxon>
        <taxon>Pseudomonadota</taxon>
        <taxon>Alphaproteobacteria</taxon>
        <taxon>Sphingomonadales</taxon>
        <taxon>Sphingomonadaceae</taxon>
        <taxon>Sphingomonas</taxon>
    </lineage>
</organism>
<feature type="domain" description="Nucleotidyltransferase-like" evidence="1">
    <location>
        <begin position="17"/>
        <end position="219"/>
    </location>
</feature>
<dbReference type="EMBL" id="LQQO01000032">
    <property type="protein sequence ID" value="KZE12058.1"/>
    <property type="molecule type" value="Genomic_DNA"/>
</dbReference>
<keyword evidence="3" id="KW-1185">Reference proteome</keyword>
<sequence length="252" mass="27400">MAPVNRALRLGRVPLTSARILRRLDREGVLGRGMKIVGTHALYAYEMMGGVQLGEEAMTTMDIDILYDARRSLKIVGDVRADGLIGLLQGLDGSFRATEPGSFRAVNDAGYMVDLITPATRFPADARAPPRIGEPADDLVAVEIAGLAWLENVPVVERIVIDERGLPLWMAVPDPRAFLCHKLWVAGRADRDVMKQRRDRLQAETLARMLATRLPAMRIDDPALAAVPKALREPGAALLASFAGGDAAGWDD</sequence>
<evidence type="ECO:0000313" key="2">
    <source>
        <dbReference type="EMBL" id="KZE12058.1"/>
    </source>
</evidence>
<evidence type="ECO:0000259" key="1">
    <source>
        <dbReference type="Pfam" id="PF12281"/>
    </source>
</evidence>